<accession>A0ABQ1XUF2</accession>
<protein>
    <submittedName>
        <fullName evidence="3">Uncharacterized protein</fullName>
    </submittedName>
</protein>
<gene>
    <name evidence="3" type="ORF">GCM10007420_19330</name>
</gene>
<feature type="signal peptide" evidence="2">
    <location>
        <begin position="1"/>
        <end position="19"/>
    </location>
</feature>
<evidence type="ECO:0000313" key="4">
    <source>
        <dbReference type="Proteomes" id="UP000648722"/>
    </source>
</evidence>
<evidence type="ECO:0000256" key="2">
    <source>
        <dbReference type="SAM" id="SignalP"/>
    </source>
</evidence>
<reference evidence="4" key="1">
    <citation type="journal article" date="2019" name="Int. J. Syst. Evol. Microbiol.">
        <title>The Global Catalogue of Microorganisms (GCM) 10K type strain sequencing project: providing services to taxonomists for standard genome sequencing and annotation.</title>
        <authorList>
            <consortium name="The Broad Institute Genomics Platform"/>
            <consortium name="The Broad Institute Genome Sequencing Center for Infectious Disease"/>
            <person name="Wu L."/>
            <person name="Ma J."/>
        </authorList>
    </citation>
    <scope>NUCLEOTIDE SEQUENCE [LARGE SCALE GENOMIC DNA]</scope>
    <source>
        <strain evidence="4">CGMCC 1.12766</strain>
    </source>
</reference>
<keyword evidence="4" id="KW-1185">Reference proteome</keyword>
<evidence type="ECO:0000256" key="1">
    <source>
        <dbReference type="SAM" id="MobiDB-lite"/>
    </source>
</evidence>
<comment type="caution">
    <text evidence="3">The sequence shown here is derived from an EMBL/GenBank/DDBJ whole genome shotgun (WGS) entry which is preliminary data.</text>
</comment>
<name>A0ABQ1XUF2_9PROT</name>
<feature type="chain" id="PRO_5046768852" evidence="2">
    <location>
        <begin position="20"/>
        <end position="676"/>
    </location>
</feature>
<sequence>MSVSTIMLALSLAATPASAPQRLDPDDIEALEALLRSMEAGADEQASPAEEEAGETAPPDDGEADNGEPDADSSDETDQPAGATNEDAPEEASPGSEEADEPADEGAAAQASGDDGSGSQDTTDTAAQDPEPAVETDDAADGDMPDSEAPEDPEVSNGATQTEAPADSDALAQAGSSGQDAAPVPARMTPFVGMDRYEAVRGRAFGDALALSWVVAVTPLDESGPPDADNTLADDEAAQARTFFTGDSWAGEQSGSGVWLYDFGANRILRLDVAGGSYTNTSTYAAVRRNVDIYAALSQGGQEEEIAFGPSASFHRFWLEAAMGVAAAPAGLTSTTRPAEASDGARSSGTVTSWYREEDGPAIASAWTGCDGAELSAVQHRNLITAFAHRLAIHPDILSALREGGEPVCALSFTVISPESPQGRVEHWRLEGSEPLEPGALGFADASLASANLDLVDGALRETIASALAGELGAAPSPPDFMVEIQGLQDEGDFAGAMLTLVQETAHFGLCPAETIGSERLACTGADRLAEAGAGDPGFEAVSEAIQAASEGAHRLAVEQIQPYLDREGHAGAAARTMAARQLIDWGEEGLAEYPDLDPAALLTEALAMDPFAAANYWHLAVRYMAAGAPDEAWFLMDSGRALPGREPVDPLSQAGALERRLQLLAPALFPGDAAQ</sequence>
<dbReference type="RefSeq" id="WP_188452377.1">
    <property type="nucleotide sequence ID" value="NZ_BMFS01000008.1"/>
</dbReference>
<keyword evidence="2" id="KW-0732">Signal</keyword>
<feature type="region of interest" description="Disordered" evidence="1">
    <location>
        <begin position="32"/>
        <end position="185"/>
    </location>
</feature>
<feature type="compositionally biased region" description="Low complexity" evidence="1">
    <location>
        <begin position="105"/>
        <end position="126"/>
    </location>
</feature>
<dbReference type="EMBL" id="BMFS01000008">
    <property type="protein sequence ID" value="GGH03138.1"/>
    <property type="molecule type" value="Genomic_DNA"/>
</dbReference>
<organism evidence="3 4">
    <name type="scientific">Glycocaulis albus</name>
    <dbReference type="NCBI Taxonomy" id="1382801"/>
    <lineage>
        <taxon>Bacteria</taxon>
        <taxon>Pseudomonadati</taxon>
        <taxon>Pseudomonadota</taxon>
        <taxon>Alphaproteobacteria</taxon>
        <taxon>Maricaulales</taxon>
        <taxon>Maricaulaceae</taxon>
        <taxon>Glycocaulis</taxon>
    </lineage>
</organism>
<feature type="compositionally biased region" description="Acidic residues" evidence="1">
    <location>
        <begin position="132"/>
        <end position="154"/>
    </location>
</feature>
<dbReference type="Proteomes" id="UP000648722">
    <property type="component" value="Unassembled WGS sequence"/>
</dbReference>
<evidence type="ECO:0000313" key="3">
    <source>
        <dbReference type="EMBL" id="GGH03138.1"/>
    </source>
</evidence>
<feature type="compositionally biased region" description="Acidic residues" evidence="1">
    <location>
        <begin position="49"/>
        <end position="78"/>
    </location>
</feature>
<proteinExistence type="predicted"/>